<name>A0ABU5MWJ6_9BACT</name>
<feature type="transmembrane region" description="Helical" evidence="1">
    <location>
        <begin position="12"/>
        <end position="32"/>
    </location>
</feature>
<accession>A0ABU5MWJ6</accession>
<dbReference type="EMBL" id="JARVCO010000010">
    <property type="protein sequence ID" value="MDZ8118563.1"/>
    <property type="molecule type" value="Genomic_DNA"/>
</dbReference>
<comment type="caution">
    <text evidence="2">The sequence shown here is derived from an EMBL/GenBank/DDBJ whole genome shotgun (WGS) entry which is preliminary data.</text>
</comment>
<keyword evidence="1" id="KW-0812">Transmembrane</keyword>
<evidence type="ECO:0000313" key="3">
    <source>
        <dbReference type="Proteomes" id="UP001290861"/>
    </source>
</evidence>
<keyword evidence="1" id="KW-0472">Membrane</keyword>
<dbReference type="RefSeq" id="WP_322608362.1">
    <property type="nucleotide sequence ID" value="NZ_JARVCO010000010.1"/>
</dbReference>
<dbReference type="Proteomes" id="UP001290861">
    <property type="component" value="Unassembled WGS sequence"/>
</dbReference>
<evidence type="ECO:0000313" key="2">
    <source>
        <dbReference type="EMBL" id="MDZ8118563.1"/>
    </source>
</evidence>
<dbReference type="InterPro" id="IPR012902">
    <property type="entry name" value="N_methyl_site"/>
</dbReference>
<dbReference type="PROSITE" id="PS00409">
    <property type="entry name" value="PROKAR_NTER_METHYL"/>
    <property type="match status" value="1"/>
</dbReference>
<reference evidence="2 3" key="1">
    <citation type="journal article" date="2024" name="Appl. Environ. Microbiol.">
        <title>Pontiella agarivorans sp. nov., a novel marine anaerobic bacterium capable of degrading macroalgal polysaccharides and fixing nitrogen.</title>
        <authorList>
            <person name="Liu N."/>
            <person name="Kivenson V."/>
            <person name="Peng X."/>
            <person name="Cui Z."/>
            <person name="Lankiewicz T.S."/>
            <person name="Gosselin K.M."/>
            <person name="English C.J."/>
            <person name="Blair E.M."/>
            <person name="O'Malley M.A."/>
            <person name="Valentine D.L."/>
        </authorList>
    </citation>
    <scope>NUCLEOTIDE SEQUENCE [LARGE SCALE GENOMIC DNA]</scope>
    <source>
        <strain evidence="2 3">NLcol2</strain>
    </source>
</reference>
<organism evidence="2 3">
    <name type="scientific">Pontiella agarivorans</name>
    <dbReference type="NCBI Taxonomy" id="3038953"/>
    <lineage>
        <taxon>Bacteria</taxon>
        <taxon>Pseudomonadati</taxon>
        <taxon>Kiritimatiellota</taxon>
        <taxon>Kiritimatiellia</taxon>
        <taxon>Kiritimatiellales</taxon>
        <taxon>Pontiellaceae</taxon>
        <taxon>Pontiella</taxon>
    </lineage>
</organism>
<dbReference type="NCBIfam" id="TIGR02532">
    <property type="entry name" value="IV_pilin_GFxxxE"/>
    <property type="match status" value="1"/>
</dbReference>
<protein>
    <submittedName>
        <fullName evidence="2">Prepilin-type N-terminal cleavage/methylation domain-containing protein</fullName>
    </submittedName>
</protein>
<gene>
    <name evidence="2" type="ORF">P9H32_07970</name>
</gene>
<keyword evidence="3" id="KW-1185">Reference proteome</keyword>
<sequence length="137" mass="15046">MNGRSGFSLLEVLVALVVFAIGVTGMLTALGYNLRDISFTEDHAMAVRMASREMNALRRFTYVPESESSGEEGRFSWTATVELMDIDELPGMDGDDESLTDALVPCELEVTVSWSDDVGGDPVHHVKLNGIELFEDE</sequence>
<evidence type="ECO:0000256" key="1">
    <source>
        <dbReference type="SAM" id="Phobius"/>
    </source>
</evidence>
<dbReference type="Pfam" id="PF07963">
    <property type="entry name" value="N_methyl"/>
    <property type="match status" value="1"/>
</dbReference>
<keyword evidence="1" id="KW-1133">Transmembrane helix</keyword>
<proteinExistence type="predicted"/>